<evidence type="ECO:0000256" key="2">
    <source>
        <dbReference type="ARBA" id="ARBA00011738"/>
    </source>
</evidence>
<keyword evidence="14" id="KW-1185">Reference proteome</keyword>
<dbReference type="PANTHER" id="PTHR48105">
    <property type="entry name" value="THIOREDOXIN REDUCTASE 1-RELATED-RELATED"/>
    <property type="match status" value="1"/>
</dbReference>
<evidence type="ECO:0000256" key="4">
    <source>
        <dbReference type="ARBA" id="ARBA00022630"/>
    </source>
</evidence>
<evidence type="ECO:0000313" key="13">
    <source>
        <dbReference type="EMBL" id="EKU27440.1"/>
    </source>
</evidence>
<dbReference type="InterPro" id="IPR008255">
    <property type="entry name" value="Pyr_nucl-diS_OxRdtase_2_AS"/>
</dbReference>
<keyword evidence="5 10" id="KW-0274">FAD</keyword>
<dbReference type="GO" id="GO:0019430">
    <property type="term" value="P:removal of superoxide radicals"/>
    <property type="evidence" value="ECO:0007669"/>
    <property type="project" value="UniProtKB-UniRule"/>
</dbReference>
<dbReference type="InterPro" id="IPR023753">
    <property type="entry name" value="FAD/NAD-binding_dom"/>
</dbReference>
<accession>K8Z986</accession>
<sequence>MKDVIVIGAGPAGMTAAMYAARAQLKVALIEPGPYGGQMNNTDVIENYPGFLSIKGMELGEKMKQNVDRDGVEAIYGRVTSIEDKGDVKLVYTEKEVYETKVVIIASGGFHRMLNIPGEEEYAGKGVSYCAVCDGMFFRNQHVVVVGGGDSAIEEGIYLSQIASKVTVVHRRDELRAKKDLQLQAFKNEKMEFIWNTVVKEVKGNDMTVTSVTLENTITGEQNDFPCDGIFIYVGMSPNTDFIKDLPLEQNHGWIPTNEKMETNIPGIYAVGDVRDKDLRQVATAVGDGTIAGQEAFQYVQSLEMNNQ</sequence>
<dbReference type="PROSITE" id="PS00573">
    <property type="entry name" value="PYRIDINE_REDOX_2"/>
    <property type="match status" value="1"/>
</dbReference>
<evidence type="ECO:0000256" key="9">
    <source>
        <dbReference type="ARBA" id="ARBA00048132"/>
    </source>
</evidence>
<evidence type="ECO:0000256" key="10">
    <source>
        <dbReference type="RuleBase" id="RU003880"/>
    </source>
</evidence>
<keyword evidence="8 10" id="KW-0676">Redox-active center</keyword>
<evidence type="ECO:0000256" key="6">
    <source>
        <dbReference type="ARBA" id="ARBA00023002"/>
    </source>
</evidence>
<dbReference type="SUPFAM" id="SSF51905">
    <property type="entry name" value="FAD/NAD(P)-binding domain"/>
    <property type="match status" value="1"/>
</dbReference>
<proteinExistence type="inferred from homology"/>
<evidence type="ECO:0000256" key="5">
    <source>
        <dbReference type="ARBA" id="ARBA00022827"/>
    </source>
</evidence>
<comment type="subunit">
    <text evidence="2 10">Homodimer.</text>
</comment>
<dbReference type="Pfam" id="PF07992">
    <property type="entry name" value="Pyr_redox_2"/>
    <property type="match status" value="1"/>
</dbReference>
<dbReference type="EC" id="1.8.1.9" evidence="10"/>
<dbReference type="PATRIC" id="fig|1234409.3.peg.722"/>
<name>K8Z986_9ENTE</name>
<evidence type="ECO:0000259" key="12">
    <source>
        <dbReference type="Pfam" id="PF07992"/>
    </source>
</evidence>
<dbReference type="eggNOG" id="COG0492">
    <property type="taxonomic scope" value="Bacteria"/>
</dbReference>
<dbReference type="OrthoDB" id="9806179at2"/>
<dbReference type="PRINTS" id="PR00368">
    <property type="entry name" value="FADPNR"/>
</dbReference>
<dbReference type="PRINTS" id="PR00469">
    <property type="entry name" value="PNDRDTASEII"/>
</dbReference>
<dbReference type="InterPro" id="IPR050097">
    <property type="entry name" value="Ferredoxin-NADP_redctase_2"/>
</dbReference>
<keyword evidence="7" id="KW-1015">Disulfide bond</keyword>
<dbReference type="EMBL" id="AMYT01000017">
    <property type="protein sequence ID" value="EKU27440.1"/>
    <property type="molecule type" value="Genomic_DNA"/>
</dbReference>
<comment type="caution">
    <text evidence="13">The sequence shown here is derived from an EMBL/GenBank/DDBJ whole genome shotgun (WGS) entry which is preliminary data.</text>
</comment>
<dbReference type="InterPro" id="IPR005982">
    <property type="entry name" value="Thioredox_Rdtase"/>
</dbReference>
<organism evidence="13 14">
    <name type="scientific">Catellicoccus marimammalium M35/04/3</name>
    <dbReference type="NCBI Taxonomy" id="1234409"/>
    <lineage>
        <taxon>Bacteria</taxon>
        <taxon>Bacillati</taxon>
        <taxon>Bacillota</taxon>
        <taxon>Bacilli</taxon>
        <taxon>Lactobacillales</taxon>
        <taxon>Enterococcaceae</taxon>
        <taxon>Catellicoccus</taxon>
    </lineage>
</organism>
<gene>
    <name evidence="13" type="ORF">C683_0771</name>
</gene>
<evidence type="ECO:0000256" key="3">
    <source>
        <dbReference type="ARBA" id="ARBA00018719"/>
    </source>
</evidence>
<dbReference type="RefSeq" id="WP_009490208.1">
    <property type="nucleotide sequence ID" value="NZ_AMYT01000017.1"/>
</dbReference>
<dbReference type="Gene3D" id="3.50.50.60">
    <property type="entry name" value="FAD/NAD(P)-binding domain"/>
    <property type="match status" value="2"/>
</dbReference>
<dbReference type="Proteomes" id="UP000016057">
    <property type="component" value="Unassembled WGS sequence"/>
</dbReference>
<dbReference type="InterPro" id="IPR036188">
    <property type="entry name" value="FAD/NAD-bd_sf"/>
</dbReference>
<keyword evidence="11" id="KW-0521">NADP</keyword>
<feature type="domain" description="FAD/NAD(P)-binding" evidence="12">
    <location>
        <begin position="2"/>
        <end position="289"/>
    </location>
</feature>
<reference evidence="13 14" key="1">
    <citation type="journal article" date="2013" name="Genome Announc.">
        <title>Draft Genome Sequence of Catellicoccus marimammalium, a Novel Species Commonly Found in Gull Feces.</title>
        <authorList>
            <person name="Weigand M.R."/>
            <person name="Ryu H."/>
            <person name="Bozcek L."/>
            <person name="Konstantinidis K.T."/>
            <person name="Santo Domingo J.W."/>
        </authorList>
    </citation>
    <scope>NUCLEOTIDE SEQUENCE [LARGE SCALE GENOMIC DNA]</scope>
    <source>
        <strain evidence="13 14">M35/04/3</strain>
    </source>
</reference>
<comment type="catalytic activity">
    <reaction evidence="9 10">
        <text>[thioredoxin]-dithiol + NADP(+) = [thioredoxin]-disulfide + NADPH + H(+)</text>
        <dbReference type="Rhea" id="RHEA:20345"/>
        <dbReference type="Rhea" id="RHEA-COMP:10698"/>
        <dbReference type="Rhea" id="RHEA-COMP:10700"/>
        <dbReference type="ChEBI" id="CHEBI:15378"/>
        <dbReference type="ChEBI" id="CHEBI:29950"/>
        <dbReference type="ChEBI" id="CHEBI:50058"/>
        <dbReference type="ChEBI" id="CHEBI:57783"/>
        <dbReference type="ChEBI" id="CHEBI:58349"/>
        <dbReference type="EC" id="1.8.1.9"/>
    </reaction>
</comment>
<keyword evidence="4 10" id="KW-0285">Flavoprotein</keyword>
<evidence type="ECO:0000256" key="1">
    <source>
        <dbReference type="ARBA" id="ARBA00009333"/>
    </source>
</evidence>
<evidence type="ECO:0000256" key="8">
    <source>
        <dbReference type="ARBA" id="ARBA00023284"/>
    </source>
</evidence>
<evidence type="ECO:0000256" key="11">
    <source>
        <dbReference type="RuleBase" id="RU003881"/>
    </source>
</evidence>
<comment type="similarity">
    <text evidence="1 10">Belongs to the class-II pyridine nucleotide-disulfide oxidoreductase family.</text>
</comment>
<keyword evidence="6 10" id="KW-0560">Oxidoreductase</keyword>
<evidence type="ECO:0000256" key="7">
    <source>
        <dbReference type="ARBA" id="ARBA00023157"/>
    </source>
</evidence>
<dbReference type="GO" id="GO:0004791">
    <property type="term" value="F:thioredoxin-disulfide reductase (NADPH) activity"/>
    <property type="evidence" value="ECO:0007669"/>
    <property type="project" value="UniProtKB-UniRule"/>
</dbReference>
<dbReference type="AlphaFoldDB" id="K8Z986"/>
<dbReference type="STRING" id="1234409.C683_0771"/>
<dbReference type="GO" id="GO:0005737">
    <property type="term" value="C:cytoplasm"/>
    <property type="evidence" value="ECO:0007669"/>
    <property type="project" value="InterPro"/>
</dbReference>
<protein>
    <recommendedName>
        <fullName evidence="3 10">Thioredoxin reductase</fullName>
        <ecNumber evidence="10">1.8.1.9</ecNumber>
    </recommendedName>
</protein>
<comment type="cofactor">
    <cofactor evidence="11">
        <name>FAD</name>
        <dbReference type="ChEBI" id="CHEBI:57692"/>
    </cofactor>
    <text evidence="11">Binds 1 FAD per subunit.</text>
</comment>
<dbReference type="NCBIfam" id="TIGR01292">
    <property type="entry name" value="TRX_reduct"/>
    <property type="match status" value="1"/>
</dbReference>
<evidence type="ECO:0000313" key="14">
    <source>
        <dbReference type="Proteomes" id="UP000016057"/>
    </source>
</evidence>